<sequence>MAPALGRPPVERMIMLIQTYAVNGEFGTTFIAQTEIDALGLMVAAESREQEARRRGRVWTAGAVPFFAQELITAMRARKPRKELELEAVNAAMSAWLCDSIYDGVTAEQFIASDLIFTVLPGGAVKYDRVPAGSIKPET</sequence>
<evidence type="ECO:0000313" key="1">
    <source>
        <dbReference type="EMBL" id="PIL42547.1"/>
    </source>
</evidence>
<name>A0A2G8T916_9BURK</name>
<proteinExistence type="predicted"/>
<organism evidence="1 2">
    <name type="scientific">Massilia eurypsychrophila</name>
    <dbReference type="NCBI Taxonomy" id="1485217"/>
    <lineage>
        <taxon>Bacteria</taxon>
        <taxon>Pseudomonadati</taxon>
        <taxon>Pseudomonadota</taxon>
        <taxon>Betaproteobacteria</taxon>
        <taxon>Burkholderiales</taxon>
        <taxon>Oxalobacteraceae</taxon>
        <taxon>Telluria group</taxon>
        <taxon>Massilia</taxon>
    </lineage>
</organism>
<protein>
    <submittedName>
        <fullName evidence="1">Uncharacterized protein</fullName>
    </submittedName>
</protein>
<dbReference type="OrthoDB" id="7060314at2"/>
<dbReference type="EMBL" id="PDOC01000025">
    <property type="protein sequence ID" value="PIL42547.1"/>
    <property type="molecule type" value="Genomic_DNA"/>
</dbReference>
<dbReference type="AlphaFoldDB" id="A0A2G8T916"/>
<dbReference type="Proteomes" id="UP000230390">
    <property type="component" value="Unassembled WGS sequence"/>
</dbReference>
<keyword evidence="2" id="KW-1185">Reference proteome</keyword>
<gene>
    <name evidence="1" type="ORF">CR105_23985</name>
</gene>
<comment type="caution">
    <text evidence="1">The sequence shown here is derived from an EMBL/GenBank/DDBJ whole genome shotgun (WGS) entry which is preliminary data.</text>
</comment>
<reference evidence="1 2" key="1">
    <citation type="submission" date="2017-10" db="EMBL/GenBank/DDBJ databases">
        <title>Massilia psychrophilum sp. nov., a novel purple-pigmented bacterium isolated from Tianshan glacier, Xinjiang Municipality, China.</title>
        <authorList>
            <person name="Wang H."/>
        </authorList>
    </citation>
    <scope>NUCLEOTIDE SEQUENCE [LARGE SCALE GENOMIC DNA]</scope>
    <source>
        <strain evidence="1 2">JCM 30074</strain>
    </source>
</reference>
<accession>A0A2G8T916</accession>
<evidence type="ECO:0000313" key="2">
    <source>
        <dbReference type="Proteomes" id="UP000230390"/>
    </source>
</evidence>